<keyword evidence="2" id="KW-1185">Reference proteome</keyword>
<reference evidence="1" key="1">
    <citation type="submission" date="2023-07" db="EMBL/GenBank/DDBJ databases">
        <title>Wenyingzhuangia sp. chi5 genome sequencing and assembly.</title>
        <authorList>
            <person name="Park S."/>
        </authorList>
    </citation>
    <scope>NUCLEOTIDE SEQUENCE</scope>
    <source>
        <strain evidence="1">Chi5</strain>
    </source>
</reference>
<name>A0ABT8VVP3_9FLAO</name>
<proteinExistence type="predicted"/>
<evidence type="ECO:0000313" key="1">
    <source>
        <dbReference type="EMBL" id="MDO3696026.1"/>
    </source>
</evidence>
<dbReference type="Proteomes" id="UP001168642">
    <property type="component" value="Unassembled WGS sequence"/>
</dbReference>
<evidence type="ECO:0000313" key="2">
    <source>
        <dbReference type="Proteomes" id="UP001168642"/>
    </source>
</evidence>
<dbReference type="RefSeq" id="WP_302885332.1">
    <property type="nucleotide sequence ID" value="NZ_JAUMIT010000021.1"/>
</dbReference>
<accession>A0ABT8VVP3</accession>
<dbReference type="EMBL" id="JAUMIT010000021">
    <property type="protein sequence ID" value="MDO3696026.1"/>
    <property type="molecule type" value="Genomic_DNA"/>
</dbReference>
<gene>
    <name evidence="1" type="ORF">QVZ41_14330</name>
</gene>
<sequence>MKKTLLLLLIINLTCMYGQEDSKIIEEFRYGFDESVSIINLIASPEKYHNKKIQVIGYLNIEFEGNGIYLHKEDYDNGIEKNGLWVSFTKKTWEKLKKKKINKTYVIIEGTFNMEDKGHMGLFSGEIEKITRIDKWN</sequence>
<comment type="caution">
    <text evidence="1">The sequence shown here is derived from an EMBL/GenBank/DDBJ whole genome shotgun (WGS) entry which is preliminary data.</text>
</comment>
<organism evidence="1 2">
    <name type="scientific">Wenyingzhuangia gilva</name>
    <dbReference type="NCBI Taxonomy" id="3057677"/>
    <lineage>
        <taxon>Bacteria</taxon>
        <taxon>Pseudomonadati</taxon>
        <taxon>Bacteroidota</taxon>
        <taxon>Flavobacteriia</taxon>
        <taxon>Flavobacteriales</taxon>
        <taxon>Flavobacteriaceae</taxon>
        <taxon>Wenyingzhuangia</taxon>
    </lineage>
</organism>
<protein>
    <submittedName>
        <fullName evidence="1">Uncharacterized protein</fullName>
    </submittedName>
</protein>